<name>A2DW09_TRIV3</name>
<dbReference type="Proteomes" id="UP000001542">
    <property type="component" value="Unassembled WGS sequence"/>
</dbReference>
<dbReference type="AlphaFoldDB" id="A2DW09"/>
<dbReference type="PROSITE" id="PS50088">
    <property type="entry name" value="ANK_REPEAT"/>
    <property type="match status" value="8"/>
</dbReference>
<dbReference type="InterPro" id="IPR036770">
    <property type="entry name" value="Ankyrin_rpt-contain_sf"/>
</dbReference>
<gene>
    <name evidence="4" type="ORF">TVAG_252670</name>
</gene>
<protein>
    <submittedName>
        <fullName evidence="4">Uncharacterized protein</fullName>
    </submittedName>
</protein>
<proteinExistence type="predicted"/>
<organism evidence="4 5">
    <name type="scientific">Trichomonas vaginalis (strain ATCC PRA-98 / G3)</name>
    <dbReference type="NCBI Taxonomy" id="412133"/>
    <lineage>
        <taxon>Eukaryota</taxon>
        <taxon>Metamonada</taxon>
        <taxon>Parabasalia</taxon>
        <taxon>Trichomonadida</taxon>
        <taxon>Trichomonadidae</taxon>
        <taxon>Trichomonas</taxon>
    </lineage>
</organism>
<reference evidence="4" key="2">
    <citation type="journal article" date="2007" name="Science">
        <title>Draft genome sequence of the sexually transmitted pathogen Trichomonas vaginalis.</title>
        <authorList>
            <person name="Carlton J.M."/>
            <person name="Hirt R.P."/>
            <person name="Silva J.C."/>
            <person name="Delcher A.L."/>
            <person name="Schatz M."/>
            <person name="Zhao Q."/>
            <person name="Wortman J.R."/>
            <person name="Bidwell S.L."/>
            <person name="Alsmark U.C.M."/>
            <person name="Besteiro S."/>
            <person name="Sicheritz-Ponten T."/>
            <person name="Noel C.J."/>
            <person name="Dacks J.B."/>
            <person name="Foster P.G."/>
            <person name="Simillion C."/>
            <person name="Van de Peer Y."/>
            <person name="Miranda-Saavedra D."/>
            <person name="Barton G.J."/>
            <person name="Westrop G.D."/>
            <person name="Mueller S."/>
            <person name="Dessi D."/>
            <person name="Fiori P.L."/>
            <person name="Ren Q."/>
            <person name="Paulsen I."/>
            <person name="Zhang H."/>
            <person name="Bastida-Corcuera F.D."/>
            <person name="Simoes-Barbosa A."/>
            <person name="Brown M.T."/>
            <person name="Hayes R.D."/>
            <person name="Mukherjee M."/>
            <person name="Okumura C.Y."/>
            <person name="Schneider R."/>
            <person name="Smith A.J."/>
            <person name="Vanacova S."/>
            <person name="Villalvazo M."/>
            <person name="Haas B.J."/>
            <person name="Pertea M."/>
            <person name="Feldblyum T.V."/>
            <person name="Utterback T.R."/>
            <person name="Shu C.L."/>
            <person name="Osoegawa K."/>
            <person name="de Jong P.J."/>
            <person name="Hrdy I."/>
            <person name="Horvathova L."/>
            <person name="Zubacova Z."/>
            <person name="Dolezal P."/>
            <person name="Malik S.B."/>
            <person name="Logsdon J.M. Jr."/>
            <person name="Henze K."/>
            <person name="Gupta A."/>
            <person name="Wang C.C."/>
            <person name="Dunne R.L."/>
            <person name="Upcroft J.A."/>
            <person name="Upcroft P."/>
            <person name="White O."/>
            <person name="Salzberg S.L."/>
            <person name="Tang P."/>
            <person name="Chiu C.-H."/>
            <person name="Lee Y.-S."/>
            <person name="Embley T.M."/>
            <person name="Coombs G.H."/>
            <person name="Mottram J.C."/>
            <person name="Tachezy J."/>
            <person name="Fraser-Liggett C.M."/>
            <person name="Johnson P.J."/>
        </authorList>
    </citation>
    <scope>NUCLEOTIDE SEQUENCE [LARGE SCALE GENOMIC DNA]</scope>
    <source>
        <strain evidence="4">G3</strain>
    </source>
</reference>
<keyword evidence="1" id="KW-0677">Repeat</keyword>
<dbReference type="SMART" id="SM00248">
    <property type="entry name" value="ANK"/>
    <property type="match status" value="11"/>
</dbReference>
<dbReference type="Pfam" id="PF12796">
    <property type="entry name" value="Ank_2"/>
    <property type="match status" value="5"/>
</dbReference>
<keyword evidence="2 3" id="KW-0040">ANK repeat</keyword>
<dbReference type="PRINTS" id="PR01415">
    <property type="entry name" value="ANKYRIN"/>
</dbReference>
<sequence length="566" mass="63751">MEMLLKRGSKLSERSESQNQYNALHISIIYNHLPVVKFLIEKGIDVNETCKGKQTSLHLAAKEGNIEIINLILKNGGKKKAIDENGKMPYQIAEENKKKDAYPLLVPTESDDEDPIFNQSVASKQTDATYDLDDDFFAPTYEREQIKFDTTKDYTRAFTCIELNQEIKLKKIIEENEEVLKYFEISSGNSLLHAAVLRENTQIIRMLLSYGADINARNVKTGQTPFHLAVMKGQAMKSLLINQGADDQINDYTGENPAQMQLRYFNKDMENFNKLMELLIIGTWKETEDFIKSNVKVLNQRRKDGKKMLHIGAIFDNIKLVKLCLENGIRINSRDKEGNTALHYAAYYQNEEIAVYLMKKGAAGNFLNLKGMAPIHIAASRGYRILLESMIQKVGVDLESIDKETLLFFAIKNHLYEIAKILLLRNANPNHISGKDESPLQVVVSLDVDDTTKKLFIKLLLKMKADINLLNGKGQSPIFDCCFNGTPNVLKYMISKGATVNISDKNGNIPLHIAAQKDNTEICGVLLKSGANAAVRNASENLLPSEVAQNLKNNLVAKLLKIYETK</sequence>
<dbReference type="RefSeq" id="XP_001327677.1">
    <property type="nucleotide sequence ID" value="XM_001327642.1"/>
</dbReference>
<feature type="repeat" description="ANK" evidence="3">
    <location>
        <begin position="473"/>
        <end position="505"/>
    </location>
</feature>
<evidence type="ECO:0000256" key="3">
    <source>
        <dbReference type="PROSITE-ProRule" id="PRU00023"/>
    </source>
</evidence>
<dbReference type="PANTHER" id="PTHR24198:SF165">
    <property type="entry name" value="ANKYRIN REPEAT-CONTAINING PROTEIN-RELATED"/>
    <property type="match status" value="1"/>
</dbReference>
<feature type="repeat" description="ANK" evidence="3">
    <location>
        <begin position="506"/>
        <end position="538"/>
    </location>
</feature>
<dbReference type="SMR" id="A2DW09"/>
<evidence type="ECO:0000256" key="1">
    <source>
        <dbReference type="ARBA" id="ARBA00022737"/>
    </source>
</evidence>
<dbReference type="EMBL" id="DS113256">
    <property type="protein sequence ID" value="EAY15454.1"/>
    <property type="molecule type" value="Genomic_DNA"/>
</dbReference>
<feature type="repeat" description="ANK" evidence="3">
    <location>
        <begin position="304"/>
        <end position="336"/>
    </location>
</feature>
<dbReference type="Gene3D" id="1.25.40.20">
    <property type="entry name" value="Ankyrin repeat-containing domain"/>
    <property type="match status" value="4"/>
</dbReference>
<dbReference type="OrthoDB" id="9909019at2759"/>
<keyword evidence="5" id="KW-1185">Reference proteome</keyword>
<feature type="repeat" description="ANK" evidence="3">
    <location>
        <begin position="337"/>
        <end position="369"/>
    </location>
</feature>
<dbReference type="STRING" id="5722.A2DW09"/>
<reference evidence="4" key="1">
    <citation type="submission" date="2006-10" db="EMBL/GenBank/DDBJ databases">
        <authorList>
            <person name="Amadeo P."/>
            <person name="Zhao Q."/>
            <person name="Wortman J."/>
            <person name="Fraser-Liggett C."/>
            <person name="Carlton J."/>
        </authorList>
    </citation>
    <scope>NUCLEOTIDE SEQUENCE</scope>
    <source>
        <strain evidence="4">G3</strain>
    </source>
</reference>
<dbReference type="PROSITE" id="PS50297">
    <property type="entry name" value="ANK_REP_REGION"/>
    <property type="match status" value="6"/>
</dbReference>
<evidence type="ECO:0000313" key="4">
    <source>
        <dbReference type="EMBL" id="EAY15454.1"/>
    </source>
</evidence>
<dbReference type="PANTHER" id="PTHR24198">
    <property type="entry name" value="ANKYRIN REPEAT AND PROTEIN KINASE DOMAIN-CONTAINING PROTEIN"/>
    <property type="match status" value="1"/>
</dbReference>
<dbReference type="InterPro" id="IPR002110">
    <property type="entry name" value="Ankyrin_rpt"/>
</dbReference>
<evidence type="ECO:0000313" key="5">
    <source>
        <dbReference type="Proteomes" id="UP000001542"/>
    </source>
</evidence>
<feature type="repeat" description="ANK" evidence="3">
    <location>
        <begin position="370"/>
        <end position="403"/>
    </location>
</feature>
<dbReference type="eggNOG" id="KOG4177">
    <property type="taxonomic scope" value="Eukaryota"/>
</dbReference>
<evidence type="ECO:0000256" key="2">
    <source>
        <dbReference type="ARBA" id="ARBA00023043"/>
    </source>
</evidence>
<feature type="repeat" description="ANK" evidence="3">
    <location>
        <begin position="187"/>
        <end position="219"/>
    </location>
</feature>
<dbReference type="InParanoid" id="A2DW09"/>
<accession>A2DW09</accession>
<feature type="repeat" description="ANK" evidence="3">
    <location>
        <begin position="52"/>
        <end position="84"/>
    </location>
</feature>
<dbReference type="VEuPathDB" id="TrichDB:TVAG_252670"/>
<dbReference type="SUPFAM" id="SSF48403">
    <property type="entry name" value="Ankyrin repeat"/>
    <property type="match status" value="2"/>
</dbReference>
<dbReference type="KEGG" id="tva:4773457"/>
<dbReference type="VEuPathDB" id="TrichDB:TVAGG3_0845280"/>
<feature type="repeat" description="ANK" evidence="3">
    <location>
        <begin position="19"/>
        <end position="51"/>
    </location>
</feature>